<name>A0AAW5HVC0_9CORY</name>
<protein>
    <submittedName>
        <fullName evidence="2">Glycosyltransferase family 2 protein</fullName>
    </submittedName>
</protein>
<dbReference type="AlphaFoldDB" id="A0AAW5HVC0"/>
<dbReference type="SUPFAM" id="SSF53448">
    <property type="entry name" value="Nucleotide-diphospho-sugar transferases"/>
    <property type="match status" value="1"/>
</dbReference>
<dbReference type="CDD" id="cd04186">
    <property type="entry name" value="GT_2_like_c"/>
    <property type="match status" value="1"/>
</dbReference>
<dbReference type="RefSeq" id="WP_252930921.1">
    <property type="nucleotide sequence ID" value="NZ_JAEUWV010000002.1"/>
</dbReference>
<dbReference type="PANTHER" id="PTHR43179:SF7">
    <property type="entry name" value="RHAMNOSYLTRANSFERASE WBBL"/>
    <property type="match status" value="1"/>
</dbReference>
<sequence>MTAPLAVVAVTYSPGKHLAQLIASLDDATEGQTLLICADNGSTDGAPEAAAREHDNVELLRTRGNIGYGAAINAAVRELRTRRERGEINGDYFLISNPDVVFQPGSVDTLRACMDALPEAGAVGPRIEDCEGNLYPSAREVPGIITGVGHALLYEVWPSNPFSASYKAEQHMDHQRSAGWLSGACLLVRWDAFDVIGGFDERYFMYLEDVDFGDRLRRAGWENVYCPSSVIVHDQGHVASKFQRVTVPAHHTSAYRFQSDRHPHWWQAPLRALLWVGLKVRAALFVSRSK</sequence>
<feature type="domain" description="Glycosyltransferase 2-like" evidence="1">
    <location>
        <begin position="7"/>
        <end position="131"/>
    </location>
</feature>
<dbReference type="PANTHER" id="PTHR43179">
    <property type="entry name" value="RHAMNOSYLTRANSFERASE WBBL"/>
    <property type="match status" value="1"/>
</dbReference>
<proteinExistence type="predicted"/>
<evidence type="ECO:0000313" key="2">
    <source>
        <dbReference type="EMBL" id="MCO6393751.1"/>
    </source>
</evidence>
<gene>
    <name evidence="2" type="ORF">JMN37_01950</name>
</gene>
<dbReference type="Pfam" id="PF00535">
    <property type="entry name" value="Glycos_transf_2"/>
    <property type="match status" value="1"/>
</dbReference>
<keyword evidence="3" id="KW-1185">Reference proteome</keyword>
<evidence type="ECO:0000313" key="3">
    <source>
        <dbReference type="Proteomes" id="UP001205920"/>
    </source>
</evidence>
<comment type="caution">
    <text evidence="2">The sequence shown here is derived from an EMBL/GenBank/DDBJ whole genome shotgun (WGS) entry which is preliminary data.</text>
</comment>
<reference evidence="2 3" key="1">
    <citation type="submission" date="2021-01" db="EMBL/GenBank/DDBJ databases">
        <title>Identification and Characterization of Corynebacterium sp.</title>
        <authorList>
            <person name="Luo Q."/>
            <person name="Qu P."/>
            <person name="Chen Q."/>
        </authorList>
    </citation>
    <scope>NUCLEOTIDE SEQUENCE [LARGE SCALE GENOMIC DNA]</scope>
    <source>
        <strain evidence="2 3">MC-18</strain>
    </source>
</reference>
<dbReference type="EMBL" id="JAEUWV010000002">
    <property type="protein sequence ID" value="MCO6393751.1"/>
    <property type="molecule type" value="Genomic_DNA"/>
</dbReference>
<accession>A0AAW5HVC0</accession>
<dbReference type="Proteomes" id="UP001205920">
    <property type="component" value="Unassembled WGS sequence"/>
</dbReference>
<dbReference type="Gene3D" id="3.90.550.10">
    <property type="entry name" value="Spore Coat Polysaccharide Biosynthesis Protein SpsA, Chain A"/>
    <property type="match status" value="1"/>
</dbReference>
<dbReference type="InterPro" id="IPR029044">
    <property type="entry name" value="Nucleotide-diphossugar_trans"/>
</dbReference>
<organism evidence="2 3">
    <name type="scientific">Corynebacterium lipophilum</name>
    <dbReference type="NCBI Taxonomy" id="2804918"/>
    <lineage>
        <taxon>Bacteria</taxon>
        <taxon>Bacillati</taxon>
        <taxon>Actinomycetota</taxon>
        <taxon>Actinomycetes</taxon>
        <taxon>Mycobacteriales</taxon>
        <taxon>Corynebacteriaceae</taxon>
        <taxon>Corynebacterium</taxon>
    </lineage>
</organism>
<dbReference type="InterPro" id="IPR001173">
    <property type="entry name" value="Glyco_trans_2-like"/>
</dbReference>
<evidence type="ECO:0000259" key="1">
    <source>
        <dbReference type="Pfam" id="PF00535"/>
    </source>
</evidence>